<proteinExistence type="predicted"/>
<dbReference type="InterPro" id="IPR007021">
    <property type="entry name" value="DUF659"/>
</dbReference>
<dbReference type="Proteomes" id="UP000541444">
    <property type="component" value="Unassembled WGS sequence"/>
</dbReference>
<keyword evidence="4" id="KW-1185">Reference proteome</keyword>
<dbReference type="Pfam" id="PF04937">
    <property type="entry name" value="DUF659"/>
    <property type="match status" value="1"/>
</dbReference>
<dbReference type="PANTHER" id="PTHR32166:SF123">
    <property type="entry name" value="BED-TYPE DOMAIN-CONTAINING PROTEIN"/>
    <property type="match status" value="1"/>
</dbReference>
<name>A0A7J7NSR4_9MAGN</name>
<dbReference type="PANTHER" id="PTHR32166">
    <property type="entry name" value="OSJNBA0013A04.12 PROTEIN"/>
    <property type="match status" value="1"/>
</dbReference>
<evidence type="ECO:0000313" key="3">
    <source>
        <dbReference type="EMBL" id="KAF6170024.1"/>
    </source>
</evidence>
<comment type="caution">
    <text evidence="3">The sequence shown here is derived from an EMBL/GenBank/DDBJ whole genome shotgun (WGS) entry which is preliminary data.</text>
</comment>
<evidence type="ECO:0000256" key="1">
    <source>
        <dbReference type="SAM" id="MobiDB-lite"/>
    </source>
</evidence>
<feature type="compositionally biased region" description="Polar residues" evidence="1">
    <location>
        <begin position="20"/>
        <end position="31"/>
    </location>
</feature>
<feature type="domain" description="DUF659" evidence="2">
    <location>
        <begin position="40"/>
        <end position="109"/>
    </location>
</feature>
<protein>
    <recommendedName>
        <fullName evidence="2">DUF659 domain-containing protein</fullName>
    </recommendedName>
</protein>
<dbReference type="AlphaFoldDB" id="A0A7J7NSR4"/>
<evidence type="ECO:0000259" key="2">
    <source>
        <dbReference type="Pfam" id="PF04937"/>
    </source>
</evidence>
<gene>
    <name evidence="3" type="ORF">GIB67_002782</name>
</gene>
<feature type="region of interest" description="Disordered" evidence="1">
    <location>
        <begin position="1"/>
        <end position="34"/>
    </location>
</feature>
<dbReference type="EMBL" id="JACGCM010000621">
    <property type="protein sequence ID" value="KAF6170024.1"/>
    <property type="molecule type" value="Genomic_DNA"/>
</dbReference>
<sequence length="202" mass="22371">MSSANVAEGSEASSGRYRPANSNDPGWNNAQPADGNKDHVKCNFCGTVFLKSIDGSAHIHDVKLIYKILKDVIEEVGEKNVIQICTDNTSNYVLAGDWIMAESKIYWMSLDWWINFGSEVSALQIFAKRVLGLTSAASPCKRIWSTIDNWSGGSILEVKSPPYKYLLKEFLGLLVRLLLVKGFGVPLTISRIKRGIVWSMIG</sequence>
<evidence type="ECO:0000313" key="4">
    <source>
        <dbReference type="Proteomes" id="UP000541444"/>
    </source>
</evidence>
<organism evidence="3 4">
    <name type="scientific">Kingdonia uniflora</name>
    <dbReference type="NCBI Taxonomy" id="39325"/>
    <lineage>
        <taxon>Eukaryota</taxon>
        <taxon>Viridiplantae</taxon>
        <taxon>Streptophyta</taxon>
        <taxon>Embryophyta</taxon>
        <taxon>Tracheophyta</taxon>
        <taxon>Spermatophyta</taxon>
        <taxon>Magnoliopsida</taxon>
        <taxon>Ranunculales</taxon>
        <taxon>Circaeasteraceae</taxon>
        <taxon>Kingdonia</taxon>
    </lineage>
</organism>
<dbReference type="OrthoDB" id="1739700at2759"/>
<accession>A0A7J7NSR4</accession>
<reference evidence="3 4" key="1">
    <citation type="journal article" date="2020" name="IScience">
        <title>Genome Sequencing of the Endangered Kingdonia uniflora (Circaeasteraceae, Ranunculales) Reveals Potential Mechanisms of Evolutionary Specialization.</title>
        <authorList>
            <person name="Sun Y."/>
            <person name="Deng T."/>
            <person name="Zhang A."/>
            <person name="Moore M.J."/>
            <person name="Landis J.B."/>
            <person name="Lin N."/>
            <person name="Zhang H."/>
            <person name="Zhang X."/>
            <person name="Huang J."/>
            <person name="Zhang X."/>
            <person name="Sun H."/>
            <person name="Wang H."/>
        </authorList>
    </citation>
    <scope>NUCLEOTIDE SEQUENCE [LARGE SCALE GENOMIC DNA]</scope>
    <source>
        <strain evidence="3">TB1705</strain>
        <tissue evidence="3">Leaf</tissue>
    </source>
</reference>